<sequence length="133" mass="14196">MPGEPRHLLVQKARQPASRLPCFSAGLSDKLALPPSAPRPSFIQSRVPVVRALTGLCRSKPLTPSVQRVLVPVLWQEKALAAGSAKHGRSLCLLHSSKTEVNRAGCASPTATDARHQAECAETDRKLSIGCQA</sequence>
<evidence type="ECO:0000313" key="1">
    <source>
        <dbReference type="EMBL" id="KAJ8396166.1"/>
    </source>
</evidence>
<keyword evidence="2" id="KW-1185">Reference proteome</keyword>
<gene>
    <name evidence="1" type="ORF">AAFF_G00020330</name>
</gene>
<evidence type="ECO:0000313" key="2">
    <source>
        <dbReference type="Proteomes" id="UP001221898"/>
    </source>
</evidence>
<name>A0AAD7S577_9TELE</name>
<dbReference type="AlphaFoldDB" id="A0AAD7S577"/>
<proteinExistence type="predicted"/>
<dbReference type="EMBL" id="JAINUG010000108">
    <property type="protein sequence ID" value="KAJ8396166.1"/>
    <property type="molecule type" value="Genomic_DNA"/>
</dbReference>
<comment type="caution">
    <text evidence="1">The sequence shown here is derived from an EMBL/GenBank/DDBJ whole genome shotgun (WGS) entry which is preliminary data.</text>
</comment>
<organism evidence="1 2">
    <name type="scientific">Aldrovandia affinis</name>
    <dbReference type="NCBI Taxonomy" id="143900"/>
    <lineage>
        <taxon>Eukaryota</taxon>
        <taxon>Metazoa</taxon>
        <taxon>Chordata</taxon>
        <taxon>Craniata</taxon>
        <taxon>Vertebrata</taxon>
        <taxon>Euteleostomi</taxon>
        <taxon>Actinopterygii</taxon>
        <taxon>Neopterygii</taxon>
        <taxon>Teleostei</taxon>
        <taxon>Notacanthiformes</taxon>
        <taxon>Halosauridae</taxon>
        <taxon>Aldrovandia</taxon>
    </lineage>
</organism>
<protein>
    <submittedName>
        <fullName evidence="1">Uncharacterized protein</fullName>
    </submittedName>
</protein>
<accession>A0AAD7S577</accession>
<reference evidence="1" key="1">
    <citation type="journal article" date="2023" name="Science">
        <title>Genome structures resolve the early diversification of teleost fishes.</title>
        <authorList>
            <person name="Parey E."/>
            <person name="Louis A."/>
            <person name="Montfort J."/>
            <person name="Bouchez O."/>
            <person name="Roques C."/>
            <person name="Iampietro C."/>
            <person name="Lluch J."/>
            <person name="Castinel A."/>
            <person name="Donnadieu C."/>
            <person name="Desvignes T."/>
            <person name="Floi Bucao C."/>
            <person name="Jouanno E."/>
            <person name="Wen M."/>
            <person name="Mejri S."/>
            <person name="Dirks R."/>
            <person name="Jansen H."/>
            <person name="Henkel C."/>
            <person name="Chen W.J."/>
            <person name="Zahm M."/>
            <person name="Cabau C."/>
            <person name="Klopp C."/>
            <person name="Thompson A.W."/>
            <person name="Robinson-Rechavi M."/>
            <person name="Braasch I."/>
            <person name="Lecointre G."/>
            <person name="Bobe J."/>
            <person name="Postlethwait J.H."/>
            <person name="Berthelot C."/>
            <person name="Roest Crollius H."/>
            <person name="Guiguen Y."/>
        </authorList>
    </citation>
    <scope>NUCLEOTIDE SEQUENCE</scope>
    <source>
        <strain evidence="1">NC1722</strain>
    </source>
</reference>
<dbReference type="Proteomes" id="UP001221898">
    <property type="component" value="Unassembled WGS sequence"/>
</dbReference>